<evidence type="ECO:0000313" key="3">
    <source>
        <dbReference type="Proteomes" id="UP000653644"/>
    </source>
</evidence>
<dbReference type="EMBL" id="BMVN01000056">
    <property type="protein sequence ID" value="GHA65864.1"/>
    <property type="molecule type" value="Genomic_DNA"/>
</dbReference>
<accession>A0ABQ3D9Y7</accession>
<dbReference type="Proteomes" id="UP000653644">
    <property type="component" value="Unassembled WGS sequence"/>
</dbReference>
<feature type="region of interest" description="Disordered" evidence="1">
    <location>
        <begin position="50"/>
        <end position="71"/>
    </location>
</feature>
<protein>
    <submittedName>
        <fullName evidence="2">Uncharacterized protein</fullName>
    </submittedName>
</protein>
<gene>
    <name evidence="2" type="ORF">GCM10010345_82210</name>
</gene>
<evidence type="ECO:0000313" key="2">
    <source>
        <dbReference type="EMBL" id="GHA65864.1"/>
    </source>
</evidence>
<evidence type="ECO:0000256" key="1">
    <source>
        <dbReference type="SAM" id="MobiDB-lite"/>
    </source>
</evidence>
<comment type="caution">
    <text evidence="2">The sequence shown here is derived from an EMBL/GenBank/DDBJ whole genome shotgun (WGS) entry which is preliminary data.</text>
</comment>
<name>A0ABQ3D9Y7_9ACTN</name>
<keyword evidence="3" id="KW-1185">Reference proteome</keyword>
<reference evidence="3" key="1">
    <citation type="journal article" date="2019" name="Int. J. Syst. Evol. Microbiol.">
        <title>The Global Catalogue of Microorganisms (GCM) 10K type strain sequencing project: providing services to taxonomists for standard genome sequencing and annotation.</title>
        <authorList>
            <consortium name="The Broad Institute Genomics Platform"/>
            <consortium name="The Broad Institute Genome Sequencing Center for Infectious Disease"/>
            <person name="Wu L."/>
            <person name="Ma J."/>
        </authorList>
    </citation>
    <scope>NUCLEOTIDE SEQUENCE [LARGE SCALE GENOMIC DNA]</scope>
    <source>
        <strain evidence="3">JCM 4733</strain>
    </source>
</reference>
<organism evidence="2 3">
    <name type="scientific">Streptomyces canarius</name>
    <dbReference type="NCBI Taxonomy" id="285453"/>
    <lineage>
        <taxon>Bacteria</taxon>
        <taxon>Bacillati</taxon>
        <taxon>Actinomycetota</taxon>
        <taxon>Actinomycetes</taxon>
        <taxon>Kitasatosporales</taxon>
        <taxon>Streptomycetaceae</taxon>
        <taxon>Streptomyces</taxon>
    </lineage>
</organism>
<proteinExistence type="predicted"/>
<sequence length="71" mass="7945">MDGTALLDRKRAATCSHLSQLKGERPLPAPLSRTHDRRRWRILATGYHTRLGSPATARPPHVSRSVRPGPR</sequence>